<reference evidence="4 5" key="1">
    <citation type="submission" date="2016-10" db="EMBL/GenBank/DDBJ databases">
        <authorList>
            <person name="de Groot N.N."/>
        </authorList>
    </citation>
    <scope>NUCLEOTIDE SEQUENCE [LARGE SCALE GENOMIC DNA]</scope>
    <source>
        <strain evidence="4 5">CGMCC 4.5681</strain>
    </source>
</reference>
<gene>
    <name evidence="4" type="ORF">SAMN05421874_104288</name>
</gene>
<dbReference type="Gene3D" id="2.60.40.2020">
    <property type="match status" value="1"/>
</dbReference>
<feature type="chain" id="PRO_5038795643" description="Chagasin family peptidase inhibitor I42" evidence="3">
    <location>
        <begin position="22"/>
        <end position="126"/>
    </location>
</feature>
<dbReference type="EMBL" id="FNFB01000004">
    <property type="protein sequence ID" value="SDJ98300.1"/>
    <property type="molecule type" value="Genomic_DNA"/>
</dbReference>
<dbReference type="PROSITE" id="PS51257">
    <property type="entry name" value="PROKAR_LIPOPROTEIN"/>
    <property type="match status" value="1"/>
</dbReference>
<accession>A0A1G8Y886</accession>
<keyword evidence="5" id="KW-1185">Reference proteome</keyword>
<evidence type="ECO:0000256" key="1">
    <source>
        <dbReference type="ARBA" id="ARBA00022690"/>
    </source>
</evidence>
<proteinExistence type="predicted"/>
<name>A0A1G8Y886_9ACTN</name>
<organism evidence="4 5">
    <name type="scientific">Nonomuraea maritima</name>
    <dbReference type="NCBI Taxonomy" id="683260"/>
    <lineage>
        <taxon>Bacteria</taxon>
        <taxon>Bacillati</taxon>
        <taxon>Actinomycetota</taxon>
        <taxon>Actinomycetes</taxon>
        <taxon>Streptosporangiales</taxon>
        <taxon>Streptosporangiaceae</taxon>
        <taxon>Nonomuraea</taxon>
    </lineage>
</organism>
<evidence type="ECO:0008006" key="6">
    <source>
        <dbReference type="Google" id="ProtNLM"/>
    </source>
</evidence>
<dbReference type="GO" id="GO:0004869">
    <property type="term" value="F:cysteine-type endopeptidase inhibitor activity"/>
    <property type="evidence" value="ECO:0007669"/>
    <property type="project" value="UniProtKB-KW"/>
</dbReference>
<evidence type="ECO:0000256" key="3">
    <source>
        <dbReference type="SAM" id="SignalP"/>
    </source>
</evidence>
<dbReference type="InterPro" id="IPR036331">
    <property type="entry name" value="Chagasin-like_sf"/>
</dbReference>
<keyword evidence="1" id="KW-0646">Protease inhibitor</keyword>
<dbReference type="AlphaFoldDB" id="A0A1G8Y886"/>
<feature type="signal peptide" evidence="3">
    <location>
        <begin position="1"/>
        <end position="21"/>
    </location>
</feature>
<evidence type="ECO:0000313" key="5">
    <source>
        <dbReference type="Proteomes" id="UP000198683"/>
    </source>
</evidence>
<dbReference type="Proteomes" id="UP000198683">
    <property type="component" value="Unassembled WGS sequence"/>
</dbReference>
<evidence type="ECO:0000313" key="4">
    <source>
        <dbReference type="EMBL" id="SDJ98300.1"/>
    </source>
</evidence>
<protein>
    <recommendedName>
        <fullName evidence="6">Chagasin family peptidase inhibitor I42</fullName>
    </recommendedName>
</protein>
<dbReference type="STRING" id="683260.SAMN05421874_104288"/>
<evidence type="ECO:0000256" key="2">
    <source>
        <dbReference type="ARBA" id="ARBA00022704"/>
    </source>
</evidence>
<sequence length="126" mass="13310">MRPTAAVLLALLLAGCGGGTAVSHFGTVVKGREGATAQVELEPGQRFSLAVPDTPAPGDDWRLVEVPDPKVASFISEEQPDEGGTAYFVFNAKRPGVTEVRLRPAPPAKEDAVFSVTVRERGRTVP</sequence>
<keyword evidence="3" id="KW-0732">Signal</keyword>
<keyword evidence="2" id="KW-0789">Thiol protease inhibitor</keyword>